<dbReference type="HAMAP" id="MF_00763">
    <property type="entry name" value="UPF0305"/>
    <property type="match status" value="1"/>
</dbReference>
<proteinExistence type="inferred from homology"/>
<comment type="caution">
    <text evidence="2">The sequence shown here is derived from an EMBL/GenBank/DDBJ whole genome shotgun (WGS) entry which is preliminary data.</text>
</comment>
<reference evidence="2" key="1">
    <citation type="submission" date="2022-01" db="EMBL/GenBank/DDBJ databases">
        <title>Draft genome of Methanogenium marinum DSM 15558.</title>
        <authorList>
            <person name="Chen S.-C."/>
            <person name="You Y.-T."/>
        </authorList>
    </citation>
    <scope>NUCLEOTIDE SEQUENCE</scope>
    <source>
        <strain evidence="2">DSM 15558</strain>
    </source>
</reference>
<keyword evidence="3" id="KW-1185">Reference proteome</keyword>
<dbReference type="EMBL" id="JAKELO010000002">
    <property type="protein sequence ID" value="MDE4908501.1"/>
    <property type="molecule type" value="Genomic_DNA"/>
</dbReference>
<accession>A0A9Q4PXD2</accession>
<evidence type="ECO:0000313" key="2">
    <source>
        <dbReference type="EMBL" id="MDE4908501.1"/>
    </source>
</evidence>
<gene>
    <name evidence="2" type="ORF">L0665_07765</name>
</gene>
<name>A0A9Q4PXD2_9EURY</name>
<protein>
    <recommendedName>
        <fullName evidence="1">UPF0305 protein L0665_07765</fullName>
    </recommendedName>
</protein>
<evidence type="ECO:0000256" key="1">
    <source>
        <dbReference type="HAMAP-Rule" id="MF_00763"/>
    </source>
</evidence>
<dbReference type="Proteomes" id="UP001143747">
    <property type="component" value="Unassembled WGS sequence"/>
</dbReference>
<sequence>MRSVADPVMEIRRIAAGMAAAKTKGDLGEFLAREVRRFGHYDLAVLSARVRQETDILPNPYREQFRPYADKWFFGRYHELLKCDRTYGWTQMQVPVTDRETFEKFCHMIPDACFRNEDDTPYPGDNEAMVPFYHLFYYLLCAFAMYVCDEPGHPEGTPFPGGFTVHKKNGAFYCAIRDKEEEIWHSICNFCPALQDPENP</sequence>
<dbReference type="RefSeq" id="WP_274925128.1">
    <property type="nucleotide sequence ID" value="NZ_JAKELO010000002.1"/>
</dbReference>
<dbReference type="Pfam" id="PF09888">
    <property type="entry name" value="DUF2115"/>
    <property type="match status" value="1"/>
</dbReference>
<organism evidence="2 3">
    <name type="scientific">Methanogenium marinum</name>
    <dbReference type="NCBI Taxonomy" id="348610"/>
    <lineage>
        <taxon>Archaea</taxon>
        <taxon>Methanobacteriati</taxon>
        <taxon>Methanobacteriota</taxon>
        <taxon>Stenosarchaea group</taxon>
        <taxon>Methanomicrobia</taxon>
        <taxon>Methanomicrobiales</taxon>
        <taxon>Methanomicrobiaceae</taxon>
        <taxon>Methanogenium</taxon>
    </lineage>
</organism>
<dbReference type="AlphaFoldDB" id="A0A9Q4PXD2"/>
<evidence type="ECO:0000313" key="3">
    <source>
        <dbReference type="Proteomes" id="UP001143747"/>
    </source>
</evidence>
<dbReference type="InterPro" id="IPR019215">
    <property type="entry name" value="DUF2115"/>
</dbReference>
<comment type="similarity">
    <text evidence="1">Belongs to the UPF0305 family.</text>
</comment>